<dbReference type="AlphaFoldDB" id="A0A0M0KHU4"/>
<dbReference type="HAMAP" id="MF_01861">
    <property type="entry name" value="UPF0738"/>
    <property type="match status" value="1"/>
</dbReference>
<accession>A0A0M0KHU4</accession>
<dbReference type="InterPro" id="IPR020908">
    <property type="entry name" value="UPF0738"/>
</dbReference>
<dbReference type="Pfam" id="PF19785">
    <property type="entry name" value="UPF0738"/>
    <property type="match status" value="1"/>
</dbReference>
<dbReference type="PATRIC" id="fig|136160.3.peg.1388"/>
<dbReference type="RefSeq" id="WP_010898997.1">
    <property type="nucleotide sequence ID" value="NZ_CP040441.1"/>
</dbReference>
<organism evidence="2">
    <name type="scientific">Halalkalibacterium halodurans</name>
    <name type="common">Bacillus halodurans</name>
    <dbReference type="NCBI Taxonomy" id="86665"/>
    <lineage>
        <taxon>Bacteria</taxon>
        <taxon>Bacillati</taxon>
        <taxon>Bacillota</taxon>
        <taxon>Bacilli</taxon>
        <taxon>Bacillales</taxon>
        <taxon>Bacillaceae</taxon>
        <taxon>Halalkalibacterium (ex Joshi et al. 2022)</taxon>
    </lineage>
</organism>
<dbReference type="GeneID" id="87598377"/>
<dbReference type="OMA" id="DSDHFAF"/>
<comment type="caution">
    <text evidence="2">The sequence shown here is derived from an EMBL/GenBank/DDBJ whole genome shotgun (WGS) entry which is preliminary data.</text>
</comment>
<dbReference type="EMBL" id="LILD01000001">
    <property type="protein sequence ID" value="KOO38374.1"/>
    <property type="molecule type" value="Genomic_DNA"/>
</dbReference>
<comment type="similarity">
    <text evidence="1">Belongs to the UPF0738 family.</text>
</comment>
<proteinExistence type="inferred from homology"/>
<name>A0A0M0KHU4_ALKHA</name>
<evidence type="ECO:0000313" key="2">
    <source>
        <dbReference type="EMBL" id="KOO38374.1"/>
    </source>
</evidence>
<protein>
    <recommendedName>
        <fullName evidence="1">UPF0738 protein AMD02_05460</fullName>
    </recommendedName>
</protein>
<sequence>MNKGTVAELRLEHNTVVATLEEEVKREQAKQLQATERMLVDSDDHAFVYVLEDEETFFYLRFPEATWTVLKEGMNSGKEVVAHLNQETLITCHNFYNELRYLIDNIAGNGNYGEEMERAVQNAFGE</sequence>
<evidence type="ECO:0000256" key="1">
    <source>
        <dbReference type="HAMAP-Rule" id="MF_01861"/>
    </source>
</evidence>
<gene>
    <name evidence="2" type="ORF">AMD02_05460</name>
</gene>
<reference evidence="2" key="1">
    <citation type="submission" date="2015-08" db="EMBL/GenBank/DDBJ databases">
        <title>Complete DNA Sequence of Pseudomonas syringae pv. actinidiae, the Causal Agent of Kiwifruit Canker Disease.</title>
        <authorList>
            <person name="Rikkerink E.H.A."/>
            <person name="Fineran P.C."/>
        </authorList>
    </citation>
    <scope>NUCLEOTIDE SEQUENCE</scope>
    <source>
        <strain evidence="2">DSM 13666</strain>
    </source>
</reference>